<dbReference type="InterPro" id="IPR047210">
    <property type="entry name" value="TPP_PYR_POXB-like"/>
</dbReference>
<dbReference type="GO" id="GO:0052737">
    <property type="term" value="F:pyruvate dehydrogenase (quinone) activity"/>
    <property type="evidence" value="ECO:0007669"/>
    <property type="project" value="UniProtKB-EC"/>
</dbReference>
<dbReference type="InterPro" id="IPR029035">
    <property type="entry name" value="DHS-like_NAD/FAD-binding_dom"/>
</dbReference>
<keyword evidence="8" id="KW-1185">Reference proteome</keyword>
<dbReference type="RefSeq" id="WP_067019067.1">
    <property type="nucleotide sequence ID" value="NZ_FLOB01000012.1"/>
</dbReference>
<keyword evidence="2 3" id="KW-0786">Thiamine pyrophosphate</keyword>
<dbReference type="EC" id="1.2.5.1" evidence="7"/>
<dbReference type="GO" id="GO:0030976">
    <property type="term" value="F:thiamine pyrophosphate binding"/>
    <property type="evidence" value="ECO:0007669"/>
    <property type="project" value="InterPro"/>
</dbReference>
<dbReference type="Pfam" id="PF02776">
    <property type="entry name" value="TPP_enzyme_N"/>
    <property type="match status" value="1"/>
</dbReference>
<dbReference type="PANTHER" id="PTHR42981:SF2">
    <property type="entry name" value="PYRUVATE DEHYDROGENASE [UBIQUINONE]"/>
    <property type="match status" value="1"/>
</dbReference>
<comment type="similarity">
    <text evidence="1 3">Belongs to the TPP enzyme family.</text>
</comment>
<feature type="domain" description="Thiamine pyrophosphate enzyme TPP-binding" evidence="5">
    <location>
        <begin position="377"/>
        <end position="523"/>
    </location>
</feature>
<name>A0A1A8TQI4_9GAMM</name>
<dbReference type="Proteomes" id="UP000092544">
    <property type="component" value="Unassembled WGS sequence"/>
</dbReference>
<dbReference type="InterPro" id="IPR047211">
    <property type="entry name" value="POXB-like"/>
</dbReference>
<evidence type="ECO:0000259" key="6">
    <source>
        <dbReference type="Pfam" id="PF02776"/>
    </source>
</evidence>
<dbReference type="GO" id="GO:0000287">
    <property type="term" value="F:magnesium ion binding"/>
    <property type="evidence" value="ECO:0007669"/>
    <property type="project" value="InterPro"/>
</dbReference>
<dbReference type="InterPro" id="IPR011766">
    <property type="entry name" value="TPP_enzyme_TPP-bd"/>
</dbReference>
<dbReference type="PANTHER" id="PTHR42981">
    <property type="entry name" value="PYRUVATE DEHYDROGENASE [UBIQUINONE]"/>
    <property type="match status" value="1"/>
</dbReference>
<evidence type="ECO:0000259" key="4">
    <source>
        <dbReference type="Pfam" id="PF00205"/>
    </source>
</evidence>
<dbReference type="Gene3D" id="3.40.50.1220">
    <property type="entry name" value="TPP-binding domain"/>
    <property type="match status" value="1"/>
</dbReference>
<dbReference type="GO" id="GO:0019752">
    <property type="term" value="P:carboxylic acid metabolic process"/>
    <property type="evidence" value="ECO:0007669"/>
    <property type="project" value="UniProtKB-ARBA"/>
</dbReference>
<dbReference type="Gene3D" id="3.40.50.970">
    <property type="match status" value="2"/>
</dbReference>
<dbReference type="InterPro" id="IPR000399">
    <property type="entry name" value="TPP-bd_CS"/>
</dbReference>
<keyword evidence="7" id="KW-0560">Oxidoreductase</keyword>
<accession>A0A1A8TQI4</accession>
<dbReference type="EMBL" id="FLOB01000012">
    <property type="protein sequence ID" value="SBS36239.1"/>
    <property type="molecule type" value="Genomic_DNA"/>
</dbReference>
<gene>
    <name evidence="7" type="primary">poxB</name>
    <name evidence="7" type="ORF">MSP8886_03620</name>
</gene>
<keyword evidence="7" id="KW-0670">Pyruvate</keyword>
<dbReference type="PROSITE" id="PS00187">
    <property type="entry name" value="TPP_ENZYMES"/>
    <property type="match status" value="1"/>
</dbReference>
<dbReference type="Pfam" id="PF00205">
    <property type="entry name" value="TPP_enzyme_M"/>
    <property type="match status" value="1"/>
</dbReference>
<evidence type="ECO:0000313" key="8">
    <source>
        <dbReference type="Proteomes" id="UP000092544"/>
    </source>
</evidence>
<evidence type="ECO:0000256" key="1">
    <source>
        <dbReference type="ARBA" id="ARBA00007812"/>
    </source>
</evidence>
<sequence length="572" mass="62867">MSKSVSDIIVDTLSEAGAKRCYGIVGDTINHFTNVLSRSDIDWVHVRHEEVGAMAAGGESYMTGQLSLCAGTCGPGSLHFVNGIFESHRNGSPVVLIASQVDRRQEGLNFPQEVDQKPIYEQCSVFCERISHPDQARRITVQAAQAALSKNGVAVIIVNGDMFQEKVHNDVNWRVHTAKPNIRPNPSELAELATMIDHAERVTLYAGIGAKHAREELIELAELLKAPIIHSTRSKEFIEPNNAFHAGMTGILGNRAGMEAVMDCDLLICLGTDFAYTQFYPEHAKIVQIDIDARHLGKRSPIDLGLVGDVADSIQALMPKLSPKNDQAHLDKALKQWKKDQAEYVQETKSGPTLLHPQTVAHTLNKLANDDAIFTADGGTPMVWLLRHLTATGQRRFLTSLAHGTMANAYPQALGIANAYPDRQVIAMCGDGGMSMLMGDLLTLVQENIPVKLLIFNNETLGFVEMEQRVEGLLDAFTGLKNPDFSEVAKTIGLDGFRVDETSQLEEAMQQWLATDKPALLDVRVSRMELVMPPKVEAAQVMSTAMFGIKAVLNGRTDELISLIRDNYVRVR</sequence>
<dbReference type="InterPro" id="IPR029061">
    <property type="entry name" value="THDP-binding"/>
</dbReference>
<evidence type="ECO:0000313" key="7">
    <source>
        <dbReference type="EMBL" id="SBS36239.1"/>
    </source>
</evidence>
<dbReference type="InterPro" id="IPR012001">
    <property type="entry name" value="Thiamin_PyroP_enz_TPP-bd_dom"/>
</dbReference>
<protein>
    <submittedName>
        <fullName evidence="7">Pyruvate dehydrogenase [ubiquinone]</fullName>
        <ecNumber evidence="7">1.2.5.1</ecNumber>
    </submittedName>
</protein>
<evidence type="ECO:0000259" key="5">
    <source>
        <dbReference type="Pfam" id="PF02775"/>
    </source>
</evidence>
<dbReference type="SUPFAM" id="SSF52518">
    <property type="entry name" value="Thiamin diphosphate-binding fold (THDP-binding)"/>
    <property type="match status" value="2"/>
</dbReference>
<feature type="domain" description="Thiamine pyrophosphate enzyme N-terminal TPP-binding" evidence="6">
    <location>
        <begin position="4"/>
        <end position="118"/>
    </location>
</feature>
<dbReference type="Pfam" id="PF02775">
    <property type="entry name" value="TPP_enzyme_C"/>
    <property type="match status" value="1"/>
</dbReference>
<dbReference type="SUPFAM" id="SSF52467">
    <property type="entry name" value="DHS-like NAD/FAD-binding domain"/>
    <property type="match status" value="1"/>
</dbReference>
<dbReference type="CDD" id="cd07039">
    <property type="entry name" value="TPP_PYR_POX"/>
    <property type="match status" value="1"/>
</dbReference>
<dbReference type="InterPro" id="IPR012000">
    <property type="entry name" value="Thiamin_PyroP_enz_cen_dom"/>
</dbReference>
<evidence type="ECO:0000256" key="2">
    <source>
        <dbReference type="ARBA" id="ARBA00023052"/>
    </source>
</evidence>
<dbReference type="STRING" id="1792290.MSP8886_03620"/>
<dbReference type="InterPro" id="IPR047212">
    <property type="entry name" value="TPP_POXB-like"/>
</dbReference>
<keyword evidence="7" id="KW-0830">Ubiquinone</keyword>
<evidence type="ECO:0000256" key="3">
    <source>
        <dbReference type="RuleBase" id="RU362132"/>
    </source>
</evidence>
<reference evidence="7 8" key="1">
    <citation type="submission" date="2016-06" db="EMBL/GenBank/DDBJ databases">
        <authorList>
            <person name="Kjaerup R.B."/>
            <person name="Dalgaard T.S."/>
            <person name="Juul-Madsen H.R."/>
        </authorList>
    </citation>
    <scope>NUCLEOTIDE SEQUENCE [LARGE SCALE GENOMIC DNA]</scope>
    <source>
        <strain evidence="7 8">CECT 8886</strain>
    </source>
</reference>
<dbReference type="OrthoDB" id="9785953at2"/>
<dbReference type="AlphaFoldDB" id="A0A1A8TQI4"/>
<dbReference type="CDD" id="cd02014">
    <property type="entry name" value="TPP_POX"/>
    <property type="match status" value="1"/>
</dbReference>
<organism evidence="7 8">
    <name type="scientific">Marinomonas spartinae</name>
    <dbReference type="NCBI Taxonomy" id="1792290"/>
    <lineage>
        <taxon>Bacteria</taxon>
        <taxon>Pseudomonadati</taxon>
        <taxon>Pseudomonadota</taxon>
        <taxon>Gammaproteobacteria</taxon>
        <taxon>Oceanospirillales</taxon>
        <taxon>Oceanospirillaceae</taxon>
        <taxon>Marinomonas</taxon>
    </lineage>
</organism>
<proteinExistence type="inferred from homology"/>
<feature type="domain" description="Thiamine pyrophosphate enzyme central" evidence="4">
    <location>
        <begin position="189"/>
        <end position="317"/>
    </location>
</feature>